<dbReference type="RefSeq" id="WP_386451223.1">
    <property type="nucleotide sequence ID" value="NZ_JBHSFH010000013.1"/>
</dbReference>
<dbReference type="SFLD" id="SFLDS00005">
    <property type="entry name" value="Isoprenoid_Synthase_Type_I"/>
    <property type="match status" value="1"/>
</dbReference>
<feature type="compositionally biased region" description="Gly residues" evidence="3">
    <location>
        <begin position="339"/>
        <end position="351"/>
    </location>
</feature>
<accession>A0ABV9AC41</accession>
<dbReference type="Gene3D" id="1.10.600.10">
    <property type="entry name" value="Farnesyl Diphosphate Synthase"/>
    <property type="match status" value="1"/>
</dbReference>
<dbReference type="Proteomes" id="UP001595997">
    <property type="component" value="Unassembled WGS sequence"/>
</dbReference>
<comment type="caution">
    <text evidence="4">The sequence shown here is derived from an EMBL/GenBank/DDBJ whole genome shotgun (WGS) entry which is preliminary data.</text>
</comment>
<dbReference type="EMBL" id="JBHSFH010000013">
    <property type="protein sequence ID" value="MFC4496887.1"/>
    <property type="molecule type" value="Genomic_DNA"/>
</dbReference>
<keyword evidence="5" id="KW-1185">Reference proteome</keyword>
<evidence type="ECO:0000256" key="1">
    <source>
        <dbReference type="ARBA" id="ARBA00004684"/>
    </source>
</evidence>
<name>A0ABV9AC41_9ACTN</name>
<dbReference type="InterPro" id="IPR002060">
    <property type="entry name" value="Squ/phyt_synthse"/>
</dbReference>
<dbReference type="InterPro" id="IPR044843">
    <property type="entry name" value="Trans_IPPS_bact-type"/>
</dbReference>
<keyword evidence="2" id="KW-0808">Transferase</keyword>
<dbReference type="SUPFAM" id="SSF48576">
    <property type="entry name" value="Terpenoid synthases"/>
    <property type="match status" value="1"/>
</dbReference>
<dbReference type="PANTHER" id="PTHR31480">
    <property type="entry name" value="BIFUNCTIONAL LYCOPENE CYCLASE/PHYTOENE SYNTHASE"/>
    <property type="match status" value="1"/>
</dbReference>
<organism evidence="4 5">
    <name type="scientific">Streptomyces ovatisporus</name>
    <dbReference type="NCBI Taxonomy" id="1128682"/>
    <lineage>
        <taxon>Bacteria</taxon>
        <taxon>Bacillati</taxon>
        <taxon>Actinomycetota</taxon>
        <taxon>Actinomycetes</taxon>
        <taxon>Kitasatosporales</taxon>
        <taxon>Streptomycetaceae</taxon>
        <taxon>Streptomyces</taxon>
    </lineage>
</organism>
<protein>
    <submittedName>
        <fullName evidence="4">Phytoene/squalene synthase family protein</fullName>
    </submittedName>
</protein>
<feature type="region of interest" description="Disordered" evidence="3">
    <location>
        <begin position="314"/>
        <end position="359"/>
    </location>
</feature>
<dbReference type="Pfam" id="PF00494">
    <property type="entry name" value="SQS_PSY"/>
    <property type="match status" value="1"/>
</dbReference>
<evidence type="ECO:0000256" key="2">
    <source>
        <dbReference type="ARBA" id="ARBA00022679"/>
    </source>
</evidence>
<comment type="pathway">
    <text evidence="1">Carotenoid biosynthesis; phytoene biosynthesis.</text>
</comment>
<dbReference type="InterPro" id="IPR008949">
    <property type="entry name" value="Isoprenoid_synthase_dom_sf"/>
</dbReference>
<reference evidence="5" key="1">
    <citation type="journal article" date="2019" name="Int. J. Syst. Evol. Microbiol.">
        <title>The Global Catalogue of Microorganisms (GCM) 10K type strain sequencing project: providing services to taxonomists for standard genome sequencing and annotation.</title>
        <authorList>
            <consortium name="The Broad Institute Genomics Platform"/>
            <consortium name="The Broad Institute Genome Sequencing Center for Infectious Disease"/>
            <person name="Wu L."/>
            <person name="Ma J."/>
        </authorList>
    </citation>
    <scope>NUCLEOTIDE SEQUENCE [LARGE SCALE GENOMIC DNA]</scope>
    <source>
        <strain evidence="5">CGMCC 4.7357</strain>
    </source>
</reference>
<evidence type="ECO:0000313" key="5">
    <source>
        <dbReference type="Proteomes" id="UP001595997"/>
    </source>
</evidence>
<dbReference type="SFLD" id="SFLDG01212">
    <property type="entry name" value="Phytoene_synthase_like"/>
    <property type="match status" value="1"/>
</dbReference>
<dbReference type="PROSITE" id="PS01045">
    <property type="entry name" value="SQUALEN_PHYTOEN_SYN_2"/>
    <property type="match status" value="1"/>
</dbReference>
<gene>
    <name evidence="4" type="ORF">ACFPA8_22415</name>
</gene>
<dbReference type="SFLD" id="SFLDG01018">
    <property type="entry name" value="Squalene/Phytoene_Synthase_Lik"/>
    <property type="match status" value="1"/>
</dbReference>
<dbReference type="InterPro" id="IPR019845">
    <property type="entry name" value="Squalene/phytoene_synthase_CS"/>
</dbReference>
<evidence type="ECO:0000256" key="3">
    <source>
        <dbReference type="SAM" id="MobiDB-lite"/>
    </source>
</evidence>
<proteinExistence type="predicted"/>
<dbReference type="CDD" id="cd00683">
    <property type="entry name" value="Trans_IPPS_HH"/>
    <property type="match status" value="1"/>
</dbReference>
<dbReference type="InterPro" id="IPR033904">
    <property type="entry name" value="Trans_IPPS_HH"/>
</dbReference>
<sequence>MTSRELSAAGIEDPALRSAYARCRELNSGHGKTYFLATRLLTPSQRPAVHALYGFARWADDIVDASDPALTPEERAARLMRLDSELRAALRTGHSNHPVVAALADTVTRYGIDPQHFTDFMHSMRMDLHVTEYGTFEDLRRYMHGSAAVIGLEVLPVLGTVVPLGEAAPHAESLGLAFQLTNFLRDVGEDLDRDRVYLPQDLLGAHGVDLALLRWCRLHRRTDERVRAALRELSATTRRIYGHAAHGIPMLHPVSRPCVGTALVLYRAILDEIEKADCAIIHRRTVVPRRRRARAVVPALARIVALRARHALHEPLPTPPPWSDARRTPRPLAARHGDGGGGGWDGDGDGGAPEKKVMS</sequence>
<evidence type="ECO:0000313" key="4">
    <source>
        <dbReference type="EMBL" id="MFC4496887.1"/>
    </source>
</evidence>